<proteinExistence type="predicted"/>
<keyword evidence="2" id="KW-0067">ATP-binding</keyword>
<accession>A0A9P1I820</accession>
<dbReference type="EMBL" id="CANHGI010000002">
    <property type="protein sequence ID" value="CAI5441197.1"/>
    <property type="molecule type" value="Genomic_DNA"/>
</dbReference>
<evidence type="ECO:0000259" key="3">
    <source>
        <dbReference type="SMART" id="SM00220"/>
    </source>
</evidence>
<dbReference type="AlphaFoldDB" id="A0A9P1I820"/>
<evidence type="ECO:0000313" key="5">
    <source>
        <dbReference type="Proteomes" id="UP001152747"/>
    </source>
</evidence>
<evidence type="ECO:0000256" key="1">
    <source>
        <dbReference type="ARBA" id="ARBA00022741"/>
    </source>
</evidence>
<name>A0A9P1I820_9PELO</name>
<dbReference type="InterPro" id="IPR000719">
    <property type="entry name" value="Prot_kinase_dom"/>
</dbReference>
<comment type="caution">
    <text evidence="4">The sequence shown here is derived from an EMBL/GenBank/DDBJ whole genome shotgun (WGS) entry which is preliminary data.</text>
</comment>
<keyword evidence="1" id="KW-0547">Nucleotide-binding</keyword>
<protein>
    <recommendedName>
        <fullName evidence="3">Protein kinase domain-containing protein</fullName>
    </recommendedName>
</protein>
<dbReference type="Proteomes" id="UP001152747">
    <property type="component" value="Unassembled WGS sequence"/>
</dbReference>
<gene>
    <name evidence="4" type="ORF">CAMP_LOCUS3834</name>
</gene>
<dbReference type="Gene3D" id="3.30.200.20">
    <property type="entry name" value="Phosphorylase Kinase, domain 1"/>
    <property type="match status" value="1"/>
</dbReference>
<evidence type="ECO:0000256" key="2">
    <source>
        <dbReference type="ARBA" id="ARBA00022840"/>
    </source>
</evidence>
<dbReference type="InterPro" id="IPR011009">
    <property type="entry name" value="Kinase-like_dom_sf"/>
</dbReference>
<dbReference type="SUPFAM" id="SSF56112">
    <property type="entry name" value="Protein kinase-like (PK-like)"/>
    <property type="match status" value="1"/>
</dbReference>
<organism evidence="4 5">
    <name type="scientific">Caenorhabditis angaria</name>
    <dbReference type="NCBI Taxonomy" id="860376"/>
    <lineage>
        <taxon>Eukaryota</taxon>
        <taxon>Metazoa</taxon>
        <taxon>Ecdysozoa</taxon>
        <taxon>Nematoda</taxon>
        <taxon>Chromadorea</taxon>
        <taxon>Rhabditida</taxon>
        <taxon>Rhabditina</taxon>
        <taxon>Rhabditomorpha</taxon>
        <taxon>Rhabditoidea</taxon>
        <taxon>Rhabditidae</taxon>
        <taxon>Peloderinae</taxon>
        <taxon>Caenorhabditis</taxon>
    </lineage>
</organism>
<dbReference type="PANTHER" id="PTHR24418">
    <property type="entry name" value="TYROSINE-PROTEIN KINASE"/>
    <property type="match status" value="1"/>
</dbReference>
<sequence length="312" mass="36042">MWQFKRLNADANQCLISEALYEARIMRTFDHPNVIRIFGVVAESLPIILVIEYIDGKSLLSLLRNCEISNGYRMSFIAGLLFKLLATFQRDGWLLKFSEKIFFSLKSDVWAYGITCWEIFNDGDLPYPNLTNAQIRTALSDPAQFDAHRLDVKQCNCKEKTPTGLADVCRLIFEFDSKKRYDFEKIVPVMEQVVFSKLVGLECEMVKNQMAGGRFPLRASATMETSRRKTTRRNWKEKTPTGLADVCRLIFEFDSKKRYDFEKIVPVMEQVVFSKLVGLECEMVKNQMAGGRFPLRASATMETARRKTTRRK</sequence>
<dbReference type="InterPro" id="IPR001245">
    <property type="entry name" value="Ser-Thr/Tyr_kinase_cat_dom"/>
</dbReference>
<keyword evidence="5" id="KW-1185">Reference proteome</keyword>
<dbReference type="Pfam" id="PF07714">
    <property type="entry name" value="PK_Tyr_Ser-Thr"/>
    <property type="match status" value="2"/>
</dbReference>
<feature type="domain" description="Protein kinase" evidence="3">
    <location>
        <begin position="2"/>
        <end position="195"/>
    </location>
</feature>
<dbReference type="Gene3D" id="1.10.510.10">
    <property type="entry name" value="Transferase(Phosphotransferase) domain 1"/>
    <property type="match status" value="1"/>
</dbReference>
<dbReference type="GO" id="GO:0004672">
    <property type="term" value="F:protein kinase activity"/>
    <property type="evidence" value="ECO:0007669"/>
    <property type="project" value="InterPro"/>
</dbReference>
<dbReference type="OrthoDB" id="4062651at2759"/>
<evidence type="ECO:0000313" key="4">
    <source>
        <dbReference type="EMBL" id="CAI5441197.1"/>
    </source>
</evidence>
<dbReference type="InterPro" id="IPR050198">
    <property type="entry name" value="Non-receptor_tyrosine_kinases"/>
</dbReference>
<dbReference type="GO" id="GO:0005524">
    <property type="term" value="F:ATP binding"/>
    <property type="evidence" value="ECO:0007669"/>
    <property type="project" value="UniProtKB-KW"/>
</dbReference>
<reference evidence="4" key="1">
    <citation type="submission" date="2022-11" db="EMBL/GenBank/DDBJ databases">
        <authorList>
            <person name="Kikuchi T."/>
        </authorList>
    </citation>
    <scope>NUCLEOTIDE SEQUENCE</scope>
    <source>
        <strain evidence="4">PS1010</strain>
    </source>
</reference>
<dbReference type="SMART" id="SM00220">
    <property type="entry name" value="S_TKc"/>
    <property type="match status" value="1"/>
</dbReference>